<dbReference type="GO" id="GO:0032993">
    <property type="term" value="C:protein-DNA complex"/>
    <property type="evidence" value="ECO:0007669"/>
    <property type="project" value="TreeGrafter"/>
</dbReference>
<dbReference type="EMBL" id="BAYM01000099">
    <property type="protein sequence ID" value="GAN37156.1"/>
    <property type="molecule type" value="Genomic_DNA"/>
</dbReference>
<dbReference type="Pfam" id="PF03466">
    <property type="entry name" value="LysR_substrate"/>
    <property type="match status" value="1"/>
</dbReference>
<comment type="caution">
    <text evidence="6">The sequence shown here is derived from an EMBL/GenBank/DDBJ whole genome shotgun (WGS) entry which is preliminary data.</text>
</comment>
<dbReference type="RefSeq" id="WP_016374194.1">
    <property type="nucleotide sequence ID" value="NZ_BAYM01000099.1"/>
</dbReference>
<keyword evidence="2" id="KW-0805">Transcription regulation</keyword>
<dbReference type="Gene3D" id="1.10.10.10">
    <property type="entry name" value="Winged helix-like DNA-binding domain superfamily/Winged helix DNA-binding domain"/>
    <property type="match status" value="1"/>
</dbReference>
<dbReference type="PANTHER" id="PTHR30346:SF0">
    <property type="entry name" value="HCA OPERON TRANSCRIPTIONAL ACTIVATOR HCAR"/>
    <property type="match status" value="1"/>
</dbReference>
<evidence type="ECO:0000256" key="4">
    <source>
        <dbReference type="ARBA" id="ARBA00023163"/>
    </source>
</evidence>
<organism evidence="6 7">
    <name type="scientific">Lacticaseibacillus paracasei NRIC 0644</name>
    <dbReference type="NCBI Taxonomy" id="1435038"/>
    <lineage>
        <taxon>Bacteria</taxon>
        <taxon>Bacillati</taxon>
        <taxon>Bacillota</taxon>
        <taxon>Bacilli</taxon>
        <taxon>Lactobacillales</taxon>
        <taxon>Lactobacillaceae</taxon>
        <taxon>Lacticaseibacillus</taxon>
    </lineage>
</organism>
<dbReference type="FunFam" id="1.10.10.10:FF:000001">
    <property type="entry name" value="LysR family transcriptional regulator"/>
    <property type="match status" value="1"/>
</dbReference>
<feature type="domain" description="HTH lysR-type" evidence="5">
    <location>
        <begin position="1"/>
        <end position="58"/>
    </location>
</feature>
<dbReference type="CDD" id="cd05466">
    <property type="entry name" value="PBP2_LTTR_substrate"/>
    <property type="match status" value="1"/>
</dbReference>
<dbReference type="SUPFAM" id="SSF46785">
    <property type="entry name" value="Winged helix' DNA-binding domain"/>
    <property type="match status" value="1"/>
</dbReference>
<evidence type="ECO:0000313" key="6">
    <source>
        <dbReference type="EMBL" id="GAN37156.1"/>
    </source>
</evidence>
<keyword evidence="4" id="KW-0804">Transcription</keyword>
<evidence type="ECO:0000256" key="3">
    <source>
        <dbReference type="ARBA" id="ARBA00023125"/>
    </source>
</evidence>
<reference evidence="7" key="1">
    <citation type="submission" date="2014-05" db="EMBL/GenBank/DDBJ databases">
        <title>Whole genome sequencing of Lactobacillus casei NRIC0644.</title>
        <authorList>
            <person name="Atarashi H."/>
            <person name="Yoshida Y."/>
            <person name="Fujimura S."/>
            <person name="Tanaka N."/>
            <person name="Shiwa Y."/>
            <person name="Yoshikawa H."/>
            <person name="Okada S."/>
            <person name="Nakagawa J."/>
        </authorList>
    </citation>
    <scope>NUCLEOTIDE SEQUENCE [LARGE SCALE GENOMIC DNA]</scope>
    <source>
        <strain evidence="7">NRIC0644</strain>
    </source>
</reference>
<name>A0A0C9PQ74_LACPA</name>
<dbReference type="PRINTS" id="PR00039">
    <property type="entry name" value="HTHLYSR"/>
</dbReference>
<protein>
    <submittedName>
        <fullName evidence="6">LysR family transcriptional regulator</fullName>
    </submittedName>
</protein>
<comment type="similarity">
    <text evidence="1">Belongs to the LysR transcriptional regulatory family.</text>
</comment>
<dbReference type="InterPro" id="IPR000847">
    <property type="entry name" value="LysR_HTH_N"/>
</dbReference>
<evidence type="ECO:0000313" key="7">
    <source>
        <dbReference type="Proteomes" id="UP000032552"/>
    </source>
</evidence>
<evidence type="ECO:0000259" key="5">
    <source>
        <dbReference type="PROSITE" id="PS50931"/>
    </source>
</evidence>
<dbReference type="InterPro" id="IPR036388">
    <property type="entry name" value="WH-like_DNA-bd_sf"/>
</dbReference>
<accession>A0A0C9PQ74</accession>
<dbReference type="Pfam" id="PF00126">
    <property type="entry name" value="HTH_1"/>
    <property type="match status" value="1"/>
</dbReference>
<dbReference type="PANTHER" id="PTHR30346">
    <property type="entry name" value="TRANSCRIPTIONAL DUAL REGULATOR HCAR-RELATED"/>
    <property type="match status" value="1"/>
</dbReference>
<dbReference type="Proteomes" id="UP000032552">
    <property type="component" value="Unassembled WGS sequence"/>
</dbReference>
<dbReference type="GO" id="GO:0003677">
    <property type="term" value="F:DNA binding"/>
    <property type="evidence" value="ECO:0007669"/>
    <property type="project" value="UniProtKB-KW"/>
</dbReference>
<gene>
    <name evidence="6" type="ORF">LC0644_1745</name>
</gene>
<sequence length="292" mass="32043">MNLKQITYFLAVAEAGQMTAAAKQLHMAQPPLSYQLKALEDELGVRLFERGSRGVRLTGSGQQFMTYAQQIVETVAAAENAARRSGEGEIGTLALGLTSSAGDVLPKQKLQAFNRRYPQVEFALYEDNTYGILDKLRRNILDLAIVRTPFNDDGLASCRLSSDHMIAVAAASQPLPATLTIPDLKQQPLIVYRRFSSLFKTTFAEYGITPTIAVLCDDARTALHWAQMGMGVALVPATMAALASQQSHLAVIDYEPWVTHMTLVWQPEALHNPLVARFVKQLSGGKSEKHSK</sequence>
<dbReference type="InterPro" id="IPR005119">
    <property type="entry name" value="LysR_subst-bd"/>
</dbReference>
<keyword evidence="3" id="KW-0238">DNA-binding</keyword>
<dbReference type="PROSITE" id="PS50931">
    <property type="entry name" value="HTH_LYSR"/>
    <property type="match status" value="1"/>
</dbReference>
<dbReference type="GO" id="GO:0003700">
    <property type="term" value="F:DNA-binding transcription factor activity"/>
    <property type="evidence" value="ECO:0007669"/>
    <property type="project" value="InterPro"/>
</dbReference>
<dbReference type="AlphaFoldDB" id="A0A0C9PQ74"/>
<dbReference type="InterPro" id="IPR036390">
    <property type="entry name" value="WH_DNA-bd_sf"/>
</dbReference>
<dbReference type="SUPFAM" id="SSF53850">
    <property type="entry name" value="Periplasmic binding protein-like II"/>
    <property type="match status" value="1"/>
</dbReference>
<evidence type="ECO:0000256" key="2">
    <source>
        <dbReference type="ARBA" id="ARBA00023015"/>
    </source>
</evidence>
<dbReference type="Gene3D" id="3.40.190.290">
    <property type="match status" value="1"/>
</dbReference>
<evidence type="ECO:0000256" key="1">
    <source>
        <dbReference type="ARBA" id="ARBA00009437"/>
    </source>
</evidence>
<proteinExistence type="inferred from homology"/>